<evidence type="ECO:0000313" key="1">
    <source>
        <dbReference type="EMBL" id="GFH02796.1"/>
    </source>
</evidence>
<accession>A0A7I9ZQ39</accession>
<dbReference type="Proteomes" id="UP000465304">
    <property type="component" value="Unassembled WGS sequence"/>
</dbReference>
<organism evidence="1 2">
    <name type="scientific">Mycolicibacterium hippocampi</name>
    <dbReference type="NCBI Taxonomy" id="659824"/>
    <lineage>
        <taxon>Bacteria</taxon>
        <taxon>Bacillati</taxon>
        <taxon>Actinomycetota</taxon>
        <taxon>Actinomycetes</taxon>
        <taxon>Mycobacteriales</taxon>
        <taxon>Mycobacteriaceae</taxon>
        <taxon>Mycolicibacterium</taxon>
    </lineage>
</organism>
<evidence type="ECO:0000313" key="2">
    <source>
        <dbReference type="Proteomes" id="UP000465304"/>
    </source>
</evidence>
<comment type="caution">
    <text evidence="1">The sequence shown here is derived from an EMBL/GenBank/DDBJ whole genome shotgun (WGS) entry which is preliminary data.</text>
</comment>
<protein>
    <submittedName>
        <fullName evidence="1">Uncharacterized protein</fullName>
    </submittedName>
</protein>
<dbReference type="AlphaFoldDB" id="A0A7I9ZQ39"/>
<dbReference type="RefSeq" id="WP_163890023.1">
    <property type="nucleotide sequence ID" value="NZ_BLLB01000002.1"/>
</dbReference>
<dbReference type="EMBL" id="BLLB01000002">
    <property type="protein sequence ID" value="GFH02796.1"/>
    <property type="molecule type" value="Genomic_DNA"/>
</dbReference>
<gene>
    <name evidence="1" type="ORF">MHIP_32790</name>
</gene>
<proteinExistence type="predicted"/>
<sequence length="150" mass="16641">MAREDADTAREEALVAEPWADCWKALPMTDADTGELTGMMAIPTIDGKELWGARAAFDFLDAGDDREAVEEVLSRYFSALDGNIEHLFFVFSAALCTIAEHVMPPMLDKLEQEASDYRSRILLADAAANAWRTRASDDLRGRDDHEGEDS</sequence>
<name>A0A7I9ZQ39_9MYCO</name>
<keyword evidence="2" id="KW-1185">Reference proteome</keyword>
<reference evidence="1 2" key="1">
    <citation type="journal article" date="2019" name="Emerg. Microbes Infect.">
        <title>Comprehensive subspecies identification of 175 nontuberculous mycobacteria species based on 7547 genomic profiles.</title>
        <authorList>
            <person name="Matsumoto Y."/>
            <person name="Kinjo T."/>
            <person name="Motooka D."/>
            <person name="Nabeya D."/>
            <person name="Jung N."/>
            <person name="Uechi K."/>
            <person name="Horii T."/>
            <person name="Iida T."/>
            <person name="Fujita J."/>
            <person name="Nakamura S."/>
        </authorList>
    </citation>
    <scope>NUCLEOTIDE SEQUENCE [LARGE SCALE GENOMIC DNA]</scope>
    <source>
        <strain evidence="1 2">JCM 30996</strain>
    </source>
</reference>